<sequence>MNRANIRPSNETSLVRIKNELFGQKKNFSLRDQRGKSERARKAHLGLLGLILIIGLLGNGIVVAVISNLRRRGHKTSVQLFLVNLTVSDLMVCLLCIPLTIFVNFYYPNKINERDVGFCKLARVMQVKILMYNISTVTIPEDLVELIGHLNPVISVSLMTAISIDRYMTFVKQELTCINRAWYLRPAWLIFFAWVYGTVQCLPIFYTSNFIPLDYNNSTIYYCSTTHGQSLVGTIYLVASVLLGFIIPLAVLTISYRKIIKVISTRNRRLSATVGSISNPTITNAKLLEKSRKRVLRVLVIVVIFFVVCWLPFALYFGLLVQHLREFPNVMDPVSLITYGLGISNSVFNPFIYFFNVCGKSCSSMRSRFLEVMGSSRERTSLESVGTSSTCSRTACVAEQDKDVIELDVNSPSPVRSDIDNTCTRVAFVNELAEFQGEGLDTKF</sequence>
<keyword evidence="12" id="KW-1185">Reference proteome</keyword>
<evidence type="ECO:0000256" key="7">
    <source>
        <dbReference type="ARBA" id="ARBA00023170"/>
    </source>
</evidence>
<dbReference type="EMBL" id="CALNXI010000331">
    <property type="protein sequence ID" value="CAH3024974.1"/>
    <property type="molecule type" value="Genomic_DNA"/>
</dbReference>
<gene>
    <name evidence="11" type="ORF">PEVE_00024717</name>
</gene>
<evidence type="ECO:0000313" key="12">
    <source>
        <dbReference type="Proteomes" id="UP001159427"/>
    </source>
</evidence>
<keyword evidence="3 9" id="KW-0812">Transmembrane</keyword>
<dbReference type="Pfam" id="PF00001">
    <property type="entry name" value="7tm_1"/>
    <property type="match status" value="2"/>
</dbReference>
<keyword evidence="2" id="KW-1003">Cell membrane</keyword>
<keyword evidence="7" id="KW-0675">Receptor</keyword>
<evidence type="ECO:0000256" key="1">
    <source>
        <dbReference type="ARBA" id="ARBA00004651"/>
    </source>
</evidence>
<evidence type="ECO:0000259" key="10">
    <source>
        <dbReference type="PROSITE" id="PS50262"/>
    </source>
</evidence>
<dbReference type="InterPro" id="IPR000276">
    <property type="entry name" value="GPCR_Rhodpsn"/>
</dbReference>
<feature type="transmembrane region" description="Helical" evidence="9">
    <location>
        <begin position="337"/>
        <end position="358"/>
    </location>
</feature>
<protein>
    <recommendedName>
        <fullName evidence="10">G-protein coupled receptors family 1 profile domain-containing protein</fullName>
    </recommendedName>
</protein>
<comment type="subcellular location">
    <subcellularLocation>
        <location evidence="1">Cell membrane</location>
        <topology evidence="1">Multi-pass membrane protein</topology>
    </subcellularLocation>
</comment>
<keyword evidence="5" id="KW-0297">G-protein coupled receptor</keyword>
<dbReference type="Proteomes" id="UP001159427">
    <property type="component" value="Unassembled WGS sequence"/>
</dbReference>
<dbReference type="Gene3D" id="1.20.1070.10">
    <property type="entry name" value="Rhodopsin 7-helix transmembrane proteins"/>
    <property type="match status" value="1"/>
</dbReference>
<dbReference type="CDD" id="cd00637">
    <property type="entry name" value="7tm_classA_rhodopsin-like"/>
    <property type="match status" value="1"/>
</dbReference>
<feature type="transmembrane region" description="Helical" evidence="9">
    <location>
        <begin position="235"/>
        <end position="256"/>
    </location>
</feature>
<feature type="transmembrane region" description="Helical" evidence="9">
    <location>
        <begin position="187"/>
        <end position="206"/>
    </location>
</feature>
<keyword evidence="6 9" id="KW-0472">Membrane</keyword>
<feature type="domain" description="G-protein coupled receptors family 1 profile" evidence="10">
    <location>
        <begin position="58"/>
        <end position="353"/>
    </location>
</feature>
<keyword evidence="8" id="KW-0807">Transducer</keyword>
<dbReference type="InterPro" id="IPR017452">
    <property type="entry name" value="GPCR_Rhodpsn_7TM"/>
</dbReference>
<dbReference type="PRINTS" id="PR00237">
    <property type="entry name" value="GPCRRHODOPSN"/>
</dbReference>
<evidence type="ECO:0000256" key="3">
    <source>
        <dbReference type="ARBA" id="ARBA00022692"/>
    </source>
</evidence>
<feature type="transmembrane region" description="Helical" evidence="9">
    <location>
        <begin position="295"/>
        <end position="317"/>
    </location>
</feature>
<evidence type="ECO:0000256" key="2">
    <source>
        <dbReference type="ARBA" id="ARBA00022475"/>
    </source>
</evidence>
<dbReference type="SUPFAM" id="SSF81321">
    <property type="entry name" value="Family A G protein-coupled receptor-like"/>
    <property type="match status" value="1"/>
</dbReference>
<keyword evidence="4 9" id="KW-1133">Transmembrane helix</keyword>
<dbReference type="PROSITE" id="PS50262">
    <property type="entry name" value="G_PROTEIN_RECEP_F1_2"/>
    <property type="match status" value="1"/>
</dbReference>
<comment type="caution">
    <text evidence="11">The sequence shown here is derived from an EMBL/GenBank/DDBJ whole genome shotgun (WGS) entry which is preliminary data.</text>
</comment>
<dbReference type="PANTHER" id="PTHR24230:SF75">
    <property type="entry name" value="RELAXIN FAMILY PEPTIDE RECEPTOR 3"/>
    <property type="match status" value="1"/>
</dbReference>
<feature type="transmembrane region" description="Helical" evidence="9">
    <location>
        <begin position="45"/>
        <end position="69"/>
    </location>
</feature>
<accession>A0ABN8M5S9</accession>
<organism evidence="11 12">
    <name type="scientific">Porites evermanni</name>
    <dbReference type="NCBI Taxonomy" id="104178"/>
    <lineage>
        <taxon>Eukaryota</taxon>
        <taxon>Metazoa</taxon>
        <taxon>Cnidaria</taxon>
        <taxon>Anthozoa</taxon>
        <taxon>Hexacorallia</taxon>
        <taxon>Scleractinia</taxon>
        <taxon>Fungiina</taxon>
        <taxon>Poritidae</taxon>
        <taxon>Porites</taxon>
    </lineage>
</organism>
<evidence type="ECO:0000256" key="5">
    <source>
        <dbReference type="ARBA" id="ARBA00023040"/>
    </source>
</evidence>
<reference evidence="11 12" key="1">
    <citation type="submission" date="2022-05" db="EMBL/GenBank/DDBJ databases">
        <authorList>
            <consortium name="Genoscope - CEA"/>
            <person name="William W."/>
        </authorList>
    </citation>
    <scope>NUCLEOTIDE SEQUENCE [LARGE SCALE GENOMIC DNA]</scope>
</reference>
<evidence type="ECO:0000256" key="9">
    <source>
        <dbReference type="SAM" id="Phobius"/>
    </source>
</evidence>
<dbReference type="PANTHER" id="PTHR24230">
    <property type="entry name" value="G-PROTEIN COUPLED RECEPTOR"/>
    <property type="match status" value="1"/>
</dbReference>
<name>A0ABN8M5S9_9CNID</name>
<proteinExistence type="predicted"/>
<evidence type="ECO:0000313" key="11">
    <source>
        <dbReference type="EMBL" id="CAH3024974.1"/>
    </source>
</evidence>
<evidence type="ECO:0000256" key="6">
    <source>
        <dbReference type="ARBA" id="ARBA00023136"/>
    </source>
</evidence>
<evidence type="ECO:0000256" key="8">
    <source>
        <dbReference type="ARBA" id="ARBA00023224"/>
    </source>
</evidence>
<evidence type="ECO:0000256" key="4">
    <source>
        <dbReference type="ARBA" id="ARBA00022989"/>
    </source>
</evidence>
<feature type="transmembrane region" description="Helical" evidence="9">
    <location>
        <begin position="81"/>
        <end position="107"/>
    </location>
</feature>